<proteinExistence type="predicted"/>
<reference evidence="1 2" key="1">
    <citation type="submission" date="2018-04" db="EMBL/GenBank/DDBJ databases">
        <authorList>
            <person name="Vogel A."/>
        </authorList>
    </citation>
    <scope>NUCLEOTIDE SEQUENCE [LARGE SCALE GENOMIC DNA]</scope>
</reference>
<dbReference type="Proteomes" id="UP000595140">
    <property type="component" value="Unassembled WGS sequence"/>
</dbReference>
<name>A0A484LJ47_9ASTE</name>
<protein>
    <submittedName>
        <fullName evidence="1">Uncharacterized protein</fullName>
    </submittedName>
</protein>
<dbReference type="EMBL" id="OOIL02001566">
    <property type="protein sequence ID" value="VFQ76483.1"/>
    <property type="molecule type" value="Genomic_DNA"/>
</dbReference>
<organism evidence="1 2">
    <name type="scientific">Cuscuta campestris</name>
    <dbReference type="NCBI Taxonomy" id="132261"/>
    <lineage>
        <taxon>Eukaryota</taxon>
        <taxon>Viridiplantae</taxon>
        <taxon>Streptophyta</taxon>
        <taxon>Embryophyta</taxon>
        <taxon>Tracheophyta</taxon>
        <taxon>Spermatophyta</taxon>
        <taxon>Magnoliopsida</taxon>
        <taxon>eudicotyledons</taxon>
        <taxon>Gunneridae</taxon>
        <taxon>Pentapetalae</taxon>
        <taxon>asterids</taxon>
        <taxon>lamiids</taxon>
        <taxon>Solanales</taxon>
        <taxon>Convolvulaceae</taxon>
        <taxon>Cuscuteae</taxon>
        <taxon>Cuscuta</taxon>
        <taxon>Cuscuta subgen. Grammica</taxon>
        <taxon>Cuscuta sect. Cleistogrammica</taxon>
    </lineage>
</organism>
<accession>A0A484LJ47</accession>
<sequence length="212" mass="23373">MGGSVANTELAAMMPTVVWVPSAANKTVAPLERQSEIWHVPVPTATPNSLIKLASANCDCNPTTSRDFSRPWQCLWCSSKPSLISLSNFGRSIQKQQSISEELWKNGRICCKHRIGCSDASWVLAPKPGKYRGTAPSHVQLEMHQPFREHKNVPGVKCLSEQFVSGIYESGVQRALHHHDDLCPQRVGVGWGDSSWGKVNAAHRNPEGVQPR</sequence>
<evidence type="ECO:0000313" key="1">
    <source>
        <dbReference type="EMBL" id="VFQ76483.1"/>
    </source>
</evidence>
<evidence type="ECO:0000313" key="2">
    <source>
        <dbReference type="Proteomes" id="UP000595140"/>
    </source>
</evidence>
<gene>
    <name evidence="1" type="ORF">CCAM_LOCUS18259</name>
</gene>
<dbReference type="AlphaFoldDB" id="A0A484LJ47"/>
<keyword evidence="2" id="KW-1185">Reference proteome</keyword>